<evidence type="ECO:0000256" key="2">
    <source>
        <dbReference type="ARBA" id="ARBA00022801"/>
    </source>
</evidence>
<proteinExistence type="predicted"/>
<evidence type="ECO:0000313" key="5">
    <source>
        <dbReference type="EMBL" id="MBB6431305.1"/>
    </source>
</evidence>
<dbReference type="Proteomes" id="UP000541810">
    <property type="component" value="Unassembled WGS sequence"/>
</dbReference>
<dbReference type="PANTHER" id="PTHR43343:SF3">
    <property type="entry name" value="PROTEASE DO-LIKE 8, CHLOROPLASTIC"/>
    <property type="match status" value="1"/>
</dbReference>
<name>A0A7X0HBG2_9BACT</name>
<dbReference type="InterPro" id="IPR001940">
    <property type="entry name" value="Peptidase_S1C"/>
</dbReference>
<comment type="caution">
    <text evidence="5">The sequence shown here is derived from an EMBL/GenBank/DDBJ whole genome shotgun (WGS) entry which is preliminary data.</text>
</comment>
<feature type="signal peptide" evidence="4">
    <location>
        <begin position="1"/>
        <end position="33"/>
    </location>
</feature>
<dbReference type="Pfam" id="PF13365">
    <property type="entry name" value="Trypsin_2"/>
    <property type="match status" value="1"/>
</dbReference>
<feature type="chain" id="PRO_5031485071" evidence="4">
    <location>
        <begin position="34"/>
        <end position="337"/>
    </location>
</feature>
<keyword evidence="2 5" id="KW-0378">Hydrolase</keyword>
<evidence type="ECO:0000256" key="4">
    <source>
        <dbReference type="SAM" id="SignalP"/>
    </source>
</evidence>
<gene>
    <name evidence="5" type="ORF">HNQ40_003111</name>
</gene>
<feature type="region of interest" description="Disordered" evidence="3">
    <location>
        <begin position="315"/>
        <end position="337"/>
    </location>
</feature>
<dbReference type="GO" id="GO:0004252">
    <property type="term" value="F:serine-type endopeptidase activity"/>
    <property type="evidence" value="ECO:0007669"/>
    <property type="project" value="InterPro"/>
</dbReference>
<evidence type="ECO:0000313" key="6">
    <source>
        <dbReference type="Proteomes" id="UP000541810"/>
    </source>
</evidence>
<dbReference type="InterPro" id="IPR009003">
    <property type="entry name" value="Peptidase_S1_PA"/>
</dbReference>
<keyword evidence="1 5" id="KW-0645">Protease</keyword>
<dbReference type="EC" id="3.4.21.107" evidence="5"/>
<reference evidence="5 6" key="1">
    <citation type="submission" date="2020-08" db="EMBL/GenBank/DDBJ databases">
        <title>Genomic Encyclopedia of Type Strains, Phase IV (KMG-IV): sequencing the most valuable type-strain genomes for metagenomic binning, comparative biology and taxonomic classification.</title>
        <authorList>
            <person name="Goeker M."/>
        </authorList>
    </citation>
    <scope>NUCLEOTIDE SEQUENCE [LARGE SCALE GENOMIC DNA]</scope>
    <source>
        <strain evidence="5 6">DSM 103725</strain>
    </source>
</reference>
<keyword evidence="4" id="KW-0732">Signal</keyword>
<dbReference type="EMBL" id="JACHGY010000001">
    <property type="protein sequence ID" value="MBB6431305.1"/>
    <property type="molecule type" value="Genomic_DNA"/>
</dbReference>
<evidence type="ECO:0000256" key="3">
    <source>
        <dbReference type="SAM" id="MobiDB-lite"/>
    </source>
</evidence>
<evidence type="ECO:0000256" key="1">
    <source>
        <dbReference type="ARBA" id="ARBA00022670"/>
    </source>
</evidence>
<accession>A0A7X0HBG2</accession>
<dbReference type="Gene3D" id="2.40.10.120">
    <property type="match status" value="1"/>
</dbReference>
<dbReference type="GO" id="GO:0006508">
    <property type="term" value="P:proteolysis"/>
    <property type="evidence" value="ECO:0007669"/>
    <property type="project" value="UniProtKB-KW"/>
</dbReference>
<dbReference type="SUPFAM" id="SSF50494">
    <property type="entry name" value="Trypsin-like serine proteases"/>
    <property type="match status" value="1"/>
</dbReference>
<organism evidence="5 6">
    <name type="scientific">Algisphaera agarilytica</name>
    <dbReference type="NCBI Taxonomy" id="1385975"/>
    <lineage>
        <taxon>Bacteria</taxon>
        <taxon>Pseudomonadati</taxon>
        <taxon>Planctomycetota</taxon>
        <taxon>Phycisphaerae</taxon>
        <taxon>Phycisphaerales</taxon>
        <taxon>Phycisphaeraceae</taxon>
        <taxon>Algisphaera</taxon>
    </lineage>
</organism>
<dbReference type="PRINTS" id="PR00834">
    <property type="entry name" value="PROTEASES2C"/>
</dbReference>
<sequence>MKFLTTLKQPRLRSSLALLCLSAVLTATAPIHAEPTDDLLLGQVVTATLVGGGQVTGTLLRQTDNGIAIDLQFEVLNFPADQVLDLVAQDASAAPAPASEGELFTTGRLEAAPIPALVDRFGDGVVLVRTAAGLGTGFVISDRGHLITNYHVVEGATRISVTVSTTTERGREKAEVKDVRLVALQPLRDLALLQMEWDEDELGPIPPHVVISDADDLAVGDLVFAVGNPLGLERTVTQGIVSSTTRTLGHLRFVQTDASINPGNSGGPLFNARGEVVGVACAGFTFFNGLAFGIPAQDLRDFLVHHDAYLYDPSQPQNGVKYLEPPYQPGGESEVTD</sequence>
<protein>
    <submittedName>
        <fullName evidence="5">Serine protease Do</fullName>
        <ecNumber evidence="5">3.4.21.107</ecNumber>
    </submittedName>
</protein>
<dbReference type="PANTHER" id="PTHR43343">
    <property type="entry name" value="PEPTIDASE S12"/>
    <property type="match status" value="1"/>
</dbReference>
<keyword evidence="6" id="KW-1185">Reference proteome</keyword>
<dbReference type="InterPro" id="IPR051201">
    <property type="entry name" value="Chloro_Bact_Ser_Proteases"/>
</dbReference>
<dbReference type="AlphaFoldDB" id="A0A7X0HBG2"/>